<protein>
    <recommendedName>
        <fullName evidence="1">3-keto-alpha-glucoside-1,2-lyase/3-keto-2-hydroxy-glucal hydratase domain-containing protein</fullName>
    </recommendedName>
</protein>
<keyword evidence="3" id="KW-1185">Reference proteome</keyword>
<gene>
    <name evidence="2" type="ORF">SV7mr_29290</name>
</gene>
<dbReference type="InterPro" id="IPR010496">
    <property type="entry name" value="AL/BT2_dom"/>
</dbReference>
<feature type="domain" description="3-keto-alpha-glucoside-1,2-lyase/3-keto-2-hydroxy-glucal hydratase" evidence="1">
    <location>
        <begin position="64"/>
        <end position="245"/>
    </location>
</feature>
<dbReference type="GO" id="GO:0016787">
    <property type="term" value="F:hydrolase activity"/>
    <property type="evidence" value="ECO:0007669"/>
    <property type="project" value="InterPro"/>
</dbReference>
<dbReference type="Pfam" id="PF06439">
    <property type="entry name" value="3keto-disac_hyd"/>
    <property type="match status" value="1"/>
</dbReference>
<reference evidence="2 3" key="1">
    <citation type="submission" date="2019-02" db="EMBL/GenBank/DDBJ databases">
        <title>Deep-cultivation of Planctomycetes and their phenomic and genomic characterization uncovers novel biology.</title>
        <authorList>
            <person name="Wiegand S."/>
            <person name="Jogler M."/>
            <person name="Boedeker C."/>
            <person name="Pinto D."/>
            <person name="Vollmers J."/>
            <person name="Rivas-Marin E."/>
            <person name="Kohn T."/>
            <person name="Peeters S.H."/>
            <person name="Heuer A."/>
            <person name="Rast P."/>
            <person name="Oberbeckmann S."/>
            <person name="Bunk B."/>
            <person name="Jeske O."/>
            <person name="Meyerdierks A."/>
            <person name="Storesund J.E."/>
            <person name="Kallscheuer N."/>
            <person name="Luecker S."/>
            <person name="Lage O.M."/>
            <person name="Pohl T."/>
            <person name="Merkel B.J."/>
            <person name="Hornburger P."/>
            <person name="Mueller R.-W."/>
            <person name="Bruemmer F."/>
            <person name="Labrenz M."/>
            <person name="Spormann A.M."/>
            <person name="Op den Camp H."/>
            <person name="Overmann J."/>
            <person name="Amann R."/>
            <person name="Jetten M.S.M."/>
            <person name="Mascher T."/>
            <person name="Medema M.H."/>
            <person name="Devos D.P."/>
            <person name="Kaster A.-K."/>
            <person name="Ovreas L."/>
            <person name="Rohde M."/>
            <person name="Galperin M.Y."/>
            <person name="Jogler C."/>
        </authorList>
    </citation>
    <scope>NUCLEOTIDE SEQUENCE [LARGE SCALE GENOMIC DNA]</scope>
    <source>
        <strain evidence="2 3">SV_7m_r</strain>
    </source>
</reference>
<evidence type="ECO:0000313" key="3">
    <source>
        <dbReference type="Proteomes" id="UP000315003"/>
    </source>
</evidence>
<organism evidence="2 3">
    <name type="scientific">Stieleria bergensis</name>
    <dbReference type="NCBI Taxonomy" id="2528025"/>
    <lineage>
        <taxon>Bacteria</taxon>
        <taxon>Pseudomonadati</taxon>
        <taxon>Planctomycetota</taxon>
        <taxon>Planctomycetia</taxon>
        <taxon>Pirellulales</taxon>
        <taxon>Pirellulaceae</taxon>
        <taxon>Stieleria</taxon>
    </lineage>
</organism>
<name>A0A517SW91_9BACT</name>
<dbReference type="Proteomes" id="UP000315003">
    <property type="component" value="Chromosome"/>
</dbReference>
<proteinExistence type="predicted"/>
<dbReference type="EMBL" id="CP036272">
    <property type="protein sequence ID" value="QDT60407.1"/>
    <property type="molecule type" value="Genomic_DNA"/>
</dbReference>
<dbReference type="AlphaFoldDB" id="A0A517SW91"/>
<accession>A0A517SW91</accession>
<evidence type="ECO:0000313" key="2">
    <source>
        <dbReference type="EMBL" id="QDT60407.1"/>
    </source>
</evidence>
<dbReference type="Gene3D" id="2.60.120.560">
    <property type="entry name" value="Exo-inulinase, domain 1"/>
    <property type="match status" value="1"/>
</dbReference>
<evidence type="ECO:0000259" key="1">
    <source>
        <dbReference type="Pfam" id="PF06439"/>
    </source>
</evidence>
<sequence length="248" mass="27954">MPAAPVFVFIRRLAFSLSCSNDAFVPPFSPQLISTPMRTSLLTLVTTAVVAFSAVFTAHAEEEGFTQLFDGKTLTNWKKATENPDAWKVEDGMLVCAGERCHLFYSGPLAPFKNFHFKADVKTTPGSNAGIYFHTKYQETGWPKFGYECQVNITHKDPKKTSSLYGVENIADPGLKDNQWYTQEIIVKDRNIKLIVNGKVMVDYTEPENKPAFDKNFERRLGEGTFGLQAHDPKSVVYFKNLRVKPLK</sequence>